<dbReference type="SUPFAM" id="SSF55194">
    <property type="entry name" value="Ribosome recycling factor, RRF"/>
    <property type="match status" value="1"/>
</dbReference>
<dbReference type="GO" id="GO:0005739">
    <property type="term" value="C:mitochondrion"/>
    <property type="evidence" value="ECO:0007669"/>
    <property type="project" value="TreeGrafter"/>
</dbReference>
<keyword evidence="2" id="KW-0648">Protein biosynthesis</keyword>
<feature type="domain" description="Ribosome recycling factor" evidence="4">
    <location>
        <begin position="162"/>
        <end position="319"/>
    </location>
</feature>
<evidence type="ECO:0000313" key="5">
    <source>
        <dbReference type="EMBL" id="CAE0752218.1"/>
    </source>
</evidence>
<evidence type="ECO:0000256" key="3">
    <source>
        <dbReference type="SAM" id="MobiDB-lite"/>
    </source>
</evidence>
<evidence type="ECO:0000256" key="1">
    <source>
        <dbReference type="ARBA" id="ARBA00005912"/>
    </source>
</evidence>
<dbReference type="Gene3D" id="3.30.1360.40">
    <property type="match status" value="1"/>
</dbReference>
<proteinExistence type="inferred from homology"/>
<dbReference type="GO" id="GO:0006412">
    <property type="term" value="P:translation"/>
    <property type="evidence" value="ECO:0007669"/>
    <property type="project" value="UniProtKB-KW"/>
</dbReference>
<feature type="compositionally biased region" description="Basic residues" evidence="3">
    <location>
        <begin position="113"/>
        <end position="124"/>
    </location>
</feature>
<dbReference type="Pfam" id="PF01765">
    <property type="entry name" value="RRF"/>
    <property type="match status" value="1"/>
</dbReference>
<dbReference type="InterPro" id="IPR036191">
    <property type="entry name" value="RRF_sf"/>
</dbReference>
<evidence type="ECO:0000256" key="2">
    <source>
        <dbReference type="ARBA" id="ARBA00022917"/>
    </source>
</evidence>
<gene>
    <name evidence="5" type="ORF">PCAR00345_LOCUS4803</name>
</gene>
<dbReference type="EMBL" id="HBIZ01008292">
    <property type="protein sequence ID" value="CAE0752218.1"/>
    <property type="molecule type" value="Transcribed_RNA"/>
</dbReference>
<dbReference type="Gene3D" id="1.10.132.20">
    <property type="entry name" value="Ribosome-recycling factor"/>
    <property type="match status" value="1"/>
</dbReference>
<dbReference type="PANTHER" id="PTHR20982:SF3">
    <property type="entry name" value="MITOCHONDRIAL RIBOSOME RECYCLING FACTOR PSEUDO 1"/>
    <property type="match status" value="1"/>
</dbReference>
<comment type="similarity">
    <text evidence="1">Belongs to the RRF family.</text>
</comment>
<dbReference type="AlphaFoldDB" id="A0A7S4ETR0"/>
<dbReference type="PANTHER" id="PTHR20982">
    <property type="entry name" value="RIBOSOME RECYCLING FACTOR"/>
    <property type="match status" value="1"/>
</dbReference>
<evidence type="ECO:0000259" key="4">
    <source>
        <dbReference type="Pfam" id="PF01765"/>
    </source>
</evidence>
<accession>A0A7S4ETR0</accession>
<protein>
    <recommendedName>
        <fullName evidence="4">Ribosome recycling factor domain-containing protein</fullName>
    </recommendedName>
</protein>
<feature type="region of interest" description="Disordered" evidence="3">
    <location>
        <begin position="273"/>
        <end position="293"/>
    </location>
</feature>
<organism evidence="5">
    <name type="scientific">Chrysotila carterae</name>
    <name type="common">Marine alga</name>
    <name type="synonym">Syracosphaera carterae</name>
    <dbReference type="NCBI Taxonomy" id="13221"/>
    <lineage>
        <taxon>Eukaryota</taxon>
        <taxon>Haptista</taxon>
        <taxon>Haptophyta</taxon>
        <taxon>Prymnesiophyceae</taxon>
        <taxon>Isochrysidales</taxon>
        <taxon>Isochrysidaceae</taxon>
        <taxon>Chrysotila</taxon>
    </lineage>
</organism>
<name>A0A7S4ETR0_CHRCT</name>
<reference evidence="5" key="1">
    <citation type="submission" date="2021-01" db="EMBL/GenBank/DDBJ databases">
        <authorList>
            <person name="Corre E."/>
            <person name="Pelletier E."/>
            <person name="Niang G."/>
            <person name="Scheremetjew M."/>
            <person name="Finn R."/>
            <person name="Kale V."/>
            <person name="Holt S."/>
            <person name="Cochrane G."/>
            <person name="Meng A."/>
            <person name="Brown T."/>
            <person name="Cohen L."/>
        </authorList>
    </citation>
    <scope>NUCLEOTIDE SEQUENCE</scope>
    <source>
        <strain evidence="5">CCMP645</strain>
    </source>
</reference>
<dbReference type="InterPro" id="IPR002661">
    <property type="entry name" value="Ribosome_recyc_fac"/>
</dbReference>
<dbReference type="InterPro" id="IPR023584">
    <property type="entry name" value="Ribosome_recyc_fac_dom"/>
</dbReference>
<dbReference type="FunFam" id="3.30.1360.40:FF:000001">
    <property type="entry name" value="Ribosome-recycling factor"/>
    <property type="match status" value="1"/>
</dbReference>
<dbReference type="GO" id="GO:0043023">
    <property type="term" value="F:ribosomal large subunit binding"/>
    <property type="evidence" value="ECO:0007669"/>
    <property type="project" value="TreeGrafter"/>
</dbReference>
<sequence length="322" mass="35350">MSALRSCTFLRTAYQCVRGESSGQVSARRCGDAHAVQKTSVSLQLLQTARDRLGKSIGFCSWSKVQYRSFSLSSHRLRTTHPASKRTTWAIGVPQNSHAVPSLVTFHRDLAKKTGKGKKGKKGAAKGSDDDGDDDEDDIEKAAELDLDKMRQSMQKALDHMQREFSSMQVGRATPNMLDAIQVTQRDGGLVPLSAVAKVLAPSANTLQVSVFDSSMTQAVLTAIEKSELQLNPEIQGKTVKVTIPRATAETRAQVAKQVKQLAEHCKTVMRRARQDGMKQAKALPSKDDMRRAEKEVQDILDTFTKKADSAAEAKEKEVSHL</sequence>
<feature type="region of interest" description="Disordered" evidence="3">
    <location>
        <begin position="111"/>
        <end position="137"/>
    </location>
</feature>